<dbReference type="Pfam" id="PF09868">
    <property type="entry name" value="DUF2095"/>
    <property type="match status" value="1"/>
</dbReference>
<protein>
    <submittedName>
        <fullName evidence="1">DUF2095 domain-containing protein</fullName>
    </submittedName>
</protein>
<dbReference type="AlphaFoldDB" id="A0A7J3M0Y0"/>
<evidence type="ECO:0000313" key="1">
    <source>
        <dbReference type="EMBL" id="HGT82531.1"/>
    </source>
</evidence>
<gene>
    <name evidence="1" type="ORF">ENT52_02230</name>
</gene>
<dbReference type="EMBL" id="DSYZ01000053">
    <property type="protein sequence ID" value="HGT82531.1"/>
    <property type="molecule type" value="Genomic_DNA"/>
</dbReference>
<organism evidence="1">
    <name type="scientific">Archaeoglobus fulgidus</name>
    <dbReference type="NCBI Taxonomy" id="2234"/>
    <lineage>
        <taxon>Archaea</taxon>
        <taxon>Methanobacteriati</taxon>
        <taxon>Methanobacteriota</taxon>
        <taxon>Archaeoglobi</taxon>
        <taxon>Archaeoglobales</taxon>
        <taxon>Archaeoglobaceae</taxon>
        <taxon>Archaeoglobus</taxon>
    </lineage>
</organism>
<dbReference type="InterPro" id="IPR018662">
    <property type="entry name" value="DUF2095"/>
</dbReference>
<name>A0A7J3M0Y0_ARCFL</name>
<comment type="caution">
    <text evidence="1">The sequence shown here is derived from an EMBL/GenBank/DDBJ whole genome shotgun (WGS) entry which is preliminary data.</text>
</comment>
<sequence>MEWDKEKFKRMFPNLYSEMGERLIPTVLDHLEVCKNLKEAIEVIDYFEKRGEITKEYASFLRGNEALLKSLIGKRKRGEYESRGLL</sequence>
<reference evidence="1" key="1">
    <citation type="journal article" date="2020" name="mSystems">
        <title>Genome- and Community-Level Interaction Insights into Carbon Utilization and Element Cycling Functions of Hydrothermarchaeota in Hydrothermal Sediment.</title>
        <authorList>
            <person name="Zhou Z."/>
            <person name="Liu Y."/>
            <person name="Xu W."/>
            <person name="Pan J."/>
            <person name="Luo Z.H."/>
            <person name="Li M."/>
        </authorList>
    </citation>
    <scope>NUCLEOTIDE SEQUENCE [LARGE SCALE GENOMIC DNA]</scope>
    <source>
        <strain evidence="1">SpSt-587</strain>
    </source>
</reference>
<accession>A0A7J3M0Y0</accession>
<proteinExistence type="predicted"/>